<dbReference type="Proteomes" id="UP000019140">
    <property type="component" value="Unassembled WGS sequence"/>
</dbReference>
<name>W4M1K1_9BACT</name>
<accession>W4M1K1</accession>
<dbReference type="InterPro" id="IPR011518">
    <property type="entry name" value="Transposase_36"/>
</dbReference>
<reference evidence="1 2" key="1">
    <citation type="journal article" date="2014" name="Nature">
        <title>An environmental bacterial taxon with a large and distinct metabolic repertoire.</title>
        <authorList>
            <person name="Wilson M.C."/>
            <person name="Mori T."/>
            <person name="Ruckert C."/>
            <person name="Uria A.R."/>
            <person name="Helf M.J."/>
            <person name="Takada K."/>
            <person name="Gernert C."/>
            <person name="Steffens U.A."/>
            <person name="Heycke N."/>
            <person name="Schmitt S."/>
            <person name="Rinke C."/>
            <person name="Helfrich E.J."/>
            <person name="Brachmann A.O."/>
            <person name="Gurgui C."/>
            <person name="Wakimoto T."/>
            <person name="Kracht M."/>
            <person name="Crusemann M."/>
            <person name="Hentschel U."/>
            <person name="Abe I."/>
            <person name="Matsunaga S."/>
            <person name="Kalinowski J."/>
            <person name="Takeyama H."/>
            <person name="Piel J."/>
        </authorList>
    </citation>
    <scope>NUCLEOTIDE SEQUENCE [LARGE SCALE GENOMIC DNA]</scope>
    <source>
        <strain evidence="2">TSY2</strain>
    </source>
</reference>
<sequence>MTLAQIAELLDTDHGMKVSKPVVRKLLRKQHYRRRKAQKRQTMKAVKHRNEQFENIQRLKDEYEAAGNPMVSMDTKKKELLGNFYRDGHLYTLEARRAYDHDFKSFAEGVSTWSST</sequence>
<comment type="caution">
    <text evidence="1">The sequence shown here is derived from an EMBL/GenBank/DDBJ whole genome shotgun (WGS) entry which is preliminary data.</text>
</comment>
<keyword evidence="2" id="KW-1185">Reference proteome</keyword>
<dbReference type="HOGENOM" id="CLU_2092346_0_0_7"/>
<organism evidence="1 2">
    <name type="scientific">Candidatus Entotheonella gemina</name>
    <dbReference type="NCBI Taxonomy" id="1429439"/>
    <lineage>
        <taxon>Bacteria</taxon>
        <taxon>Pseudomonadati</taxon>
        <taxon>Nitrospinota/Tectimicrobiota group</taxon>
        <taxon>Candidatus Tectimicrobiota</taxon>
        <taxon>Candidatus Entotheonellia</taxon>
        <taxon>Candidatus Entotheonellales</taxon>
        <taxon>Candidatus Entotheonellaceae</taxon>
        <taxon>Candidatus Entotheonella</taxon>
    </lineage>
</organism>
<proteinExistence type="predicted"/>
<evidence type="ECO:0000313" key="2">
    <source>
        <dbReference type="Proteomes" id="UP000019140"/>
    </source>
</evidence>
<evidence type="ECO:0000313" key="1">
    <source>
        <dbReference type="EMBL" id="ETX03552.1"/>
    </source>
</evidence>
<protein>
    <submittedName>
        <fullName evidence="1">Uncharacterized protein</fullName>
    </submittedName>
</protein>
<dbReference type="Pfam" id="PF07592">
    <property type="entry name" value="DDE_Tnp_ISAZ013"/>
    <property type="match status" value="1"/>
</dbReference>
<dbReference type="AlphaFoldDB" id="W4M1K1"/>
<dbReference type="EMBL" id="AZHX01001414">
    <property type="protein sequence ID" value="ETX03552.1"/>
    <property type="molecule type" value="Genomic_DNA"/>
</dbReference>
<gene>
    <name evidence="1" type="ORF">ETSY2_33105</name>
</gene>